<organism evidence="7 8">
    <name type="scientific">Parathermosynechococcus lividus PCC 6715</name>
    <dbReference type="NCBI Taxonomy" id="1917166"/>
    <lineage>
        <taxon>Bacteria</taxon>
        <taxon>Bacillati</taxon>
        <taxon>Cyanobacteriota</taxon>
        <taxon>Cyanophyceae</taxon>
        <taxon>Acaryochloridales</taxon>
        <taxon>Thermosynechococcaceae</taxon>
        <taxon>Parathermosynechococcus</taxon>
    </lineage>
</organism>
<evidence type="ECO:0000256" key="4">
    <source>
        <dbReference type="ARBA" id="ARBA00022884"/>
    </source>
</evidence>
<feature type="binding site" evidence="5">
    <location>
        <position position="135"/>
    </location>
    <ligand>
        <name>S-adenosyl-L-methionine</name>
        <dbReference type="ChEBI" id="CHEBI:59789"/>
    </ligand>
</feature>
<sequence>MVKPSRLALNCAERLFEAAAERERFLAALFIPQPLPPAILWRQDPPTPSPFPVLPPLPWQPPWVSRLAVGTRAGQHPLHQAGAYYCLDSSSVFAAVPLLSLPPSPSLIIDVCAAPGGKSLLAWRALKPDYLLCNEAIPKRLGMLISNLKRCRVHPVGVTCCDSADLAATLPQTAEVVIVDAPCSGQSLLAKGQTAEGCFHPLTLRHNQRRQKRILAAAAALVRPQGWLLYSTCTFSREENEEVAKWFSAKYPQFIPRLFPNWLPISLT</sequence>
<dbReference type="SUPFAM" id="SSF53335">
    <property type="entry name" value="S-adenosyl-L-methionine-dependent methyltransferases"/>
    <property type="match status" value="1"/>
</dbReference>
<dbReference type="PRINTS" id="PR02008">
    <property type="entry name" value="RCMTFAMILY"/>
</dbReference>
<evidence type="ECO:0000256" key="1">
    <source>
        <dbReference type="ARBA" id="ARBA00022603"/>
    </source>
</evidence>
<keyword evidence="4 5" id="KW-0694">RNA-binding</keyword>
<dbReference type="InterPro" id="IPR023267">
    <property type="entry name" value="RCMT"/>
</dbReference>
<evidence type="ECO:0000256" key="3">
    <source>
        <dbReference type="ARBA" id="ARBA00022691"/>
    </source>
</evidence>
<dbReference type="KEGG" id="slw:BRW62_09970"/>
<name>A0A2D2Q3C4_PARLV</name>
<dbReference type="Gene3D" id="3.40.50.150">
    <property type="entry name" value="Vaccinia Virus protein VP39"/>
    <property type="match status" value="1"/>
</dbReference>
<evidence type="ECO:0000259" key="6">
    <source>
        <dbReference type="PROSITE" id="PS51686"/>
    </source>
</evidence>
<dbReference type="PANTHER" id="PTHR22807">
    <property type="entry name" value="NOP2 YEAST -RELATED NOL1/NOP2/FMU SUN DOMAIN-CONTAINING"/>
    <property type="match status" value="1"/>
</dbReference>
<dbReference type="GO" id="GO:0003723">
    <property type="term" value="F:RNA binding"/>
    <property type="evidence" value="ECO:0007669"/>
    <property type="project" value="UniProtKB-UniRule"/>
</dbReference>
<dbReference type="EMBL" id="CP018092">
    <property type="protein sequence ID" value="ATS19012.1"/>
    <property type="molecule type" value="Genomic_DNA"/>
</dbReference>
<dbReference type="AlphaFoldDB" id="A0A2D2Q3C4"/>
<dbReference type="InterPro" id="IPR049560">
    <property type="entry name" value="MeTrfase_RsmB-F_NOP2_cat"/>
</dbReference>
<feature type="binding site" evidence="5">
    <location>
        <position position="162"/>
    </location>
    <ligand>
        <name>S-adenosyl-L-methionine</name>
        <dbReference type="ChEBI" id="CHEBI:59789"/>
    </ligand>
</feature>
<keyword evidence="3 5" id="KW-0949">S-adenosyl-L-methionine</keyword>
<keyword evidence="1 5" id="KW-0489">Methyltransferase</keyword>
<dbReference type="CDD" id="cd02440">
    <property type="entry name" value="AdoMet_MTases"/>
    <property type="match status" value="1"/>
</dbReference>
<evidence type="ECO:0000256" key="5">
    <source>
        <dbReference type="PROSITE-ProRule" id="PRU01023"/>
    </source>
</evidence>
<feature type="active site" description="Nucleophile" evidence="5">
    <location>
        <position position="233"/>
    </location>
</feature>
<feature type="binding site" evidence="5">
    <location>
        <begin position="112"/>
        <end position="118"/>
    </location>
    <ligand>
        <name>S-adenosyl-L-methionine</name>
        <dbReference type="ChEBI" id="CHEBI:59789"/>
    </ligand>
</feature>
<feature type="domain" description="SAM-dependent MTase RsmB/NOP-type" evidence="6">
    <location>
        <begin position="1"/>
        <end position="268"/>
    </location>
</feature>
<comment type="similarity">
    <text evidence="5">Belongs to the class I-like SAM-binding methyltransferase superfamily. RsmB/NOP family.</text>
</comment>
<reference evidence="7 8" key="1">
    <citation type="submission" date="2016-11" db="EMBL/GenBank/DDBJ databases">
        <title>Complete genome sequence of thermophilic cyanobacteria strain Synechococcus sp. PCC6715.</title>
        <authorList>
            <person name="Tang J."/>
            <person name="Daroch M."/>
            <person name="Liang Y."/>
            <person name="Jiang D."/>
            <person name="Shah M."/>
        </authorList>
    </citation>
    <scope>NUCLEOTIDE SEQUENCE [LARGE SCALE GENOMIC DNA]</scope>
    <source>
        <strain evidence="7 8">PCC 6715</strain>
    </source>
</reference>
<dbReference type="Proteomes" id="UP000231057">
    <property type="component" value="Chromosome"/>
</dbReference>
<dbReference type="InterPro" id="IPR001678">
    <property type="entry name" value="MeTrfase_RsmB-F_NOP2_dom"/>
</dbReference>
<keyword evidence="2 5" id="KW-0808">Transferase</keyword>
<dbReference type="GO" id="GO:0001510">
    <property type="term" value="P:RNA methylation"/>
    <property type="evidence" value="ECO:0007669"/>
    <property type="project" value="InterPro"/>
</dbReference>
<evidence type="ECO:0000313" key="7">
    <source>
        <dbReference type="EMBL" id="ATS19012.1"/>
    </source>
</evidence>
<protein>
    <submittedName>
        <fullName evidence="7">Fmu (Sun) domain-containing protein</fullName>
    </submittedName>
</protein>
<proteinExistence type="inferred from homology"/>
<dbReference type="PANTHER" id="PTHR22807:SF30">
    <property type="entry name" value="28S RRNA (CYTOSINE(4447)-C(5))-METHYLTRANSFERASE-RELATED"/>
    <property type="match status" value="1"/>
</dbReference>
<feature type="binding site" evidence="5">
    <location>
        <position position="180"/>
    </location>
    <ligand>
        <name>S-adenosyl-L-methionine</name>
        <dbReference type="ChEBI" id="CHEBI:59789"/>
    </ligand>
</feature>
<dbReference type="Pfam" id="PF01189">
    <property type="entry name" value="Methyltr_RsmB-F"/>
    <property type="match status" value="1"/>
</dbReference>
<dbReference type="InterPro" id="IPR029063">
    <property type="entry name" value="SAM-dependent_MTases_sf"/>
</dbReference>
<reference evidence="8" key="2">
    <citation type="journal article" date="2022" name="Front. Microbiol.">
        <title>Comparative Genomic Analysis Revealed Distinct Molecular Components and Organization of CO2-Concentrating Mechanism in Thermophilic Cyanobacteria.</title>
        <authorList>
            <person name="Tang J."/>
            <person name="Zhou H."/>
            <person name="Yao D."/>
            <person name="Riaz S."/>
            <person name="You D."/>
            <person name="Klepacz-Smolka A."/>
            <person name="Daroch M."/>
        </authorList>
    </citation>
    <scope>NUCLEOTIDE SEQUENCE [LARGE SCALE GENOMIC DNA]</scope>
    <source>
        <strain evidence="8">PCC 6715</strain>
    </source>
</reference>
<evidence type="ECO:0000256" key="2">
    <source>
        <dbReference type="ARBA" id="ARBA00022679"/>
    </source>
</evidence>
<accession>A0A2D2Q3C4</accession>
<dbReference type="GO" id="GO:0008173">
    <property type="term" value="F:RNA methyltransferase activity"/>
    <property type="evidence" value="ECO:0007669"/>
    <property type="project" value="InterPro"/>
</dbReference>
<dbReference type="PROSITE" id="PS51686">
    <property type="entry name" value="SAM_MT_RSMB_NOP"/>
    <property type="match status" value="1"/>
</dbReference>
<gene>
    <name evidence="7" type="ORF">BRW62_09970</name>
</gene>
<dbReference type="RefSeq" id="WP_198406010.1">
    <property type="nucleotide sequence ID" value="NZ_CP018092.1"/>
</dbReference>
<evidence type="ECO:0000313" key="8">
    <source>
        <dbReference type="Proteomes" id="UP000231057"/>
    </source>
</evidence>
<keyword evidence="8" id="KW-1185">Reference proteome</keyword>